<evidence type="ECO:0000256" key="10">
    <source>
        <dbReference type="ARBA" id="ARBA00034269"/>
    </source>
</evidence>
<dbReference type="SUPFAM" id="SSF144083">
    <property type="entry name" value="Magnesium transport protein CorA, transmembrane region"/>
    <property type="match status" value="1"/>
</dbReference>
<dbReference type="Pfam" id="PF01544">
    <property type="entry name" value="CorA"/>
    <property type="match status" value="1"/>
</dbReference>
<sequence length="305" mass="34927">MHYLIDESLTPCAPEDLRNTDRQFVAVLTPDQWTQRRSTFELGIDIDPDPDVALGTQAEVNYDAITGTIFIPDRTSPDAPEKRFAFALDEKGVVLIDAQETAAGLVAAIAAARRWRRPGLERFLADFLMQIIKDDAALLRGYERELDRMEDAILADTAAGASERINDMRSELRDLDTHYNDLMDLTQVLEENENGFFREEDLRYFRTVYGRLDKLRDQASSLRDQALQMRDLYKMHLDVRQNHIMAALTIVTAIFAPLTLIVGWYGMNFEHMPELAWPWSYPAVAVLSVLVVIGCIAFFKHRKWL</sequence>
<comment type="similarity">
    <text evidence="2">Belongs to the CorA metal ion transporter (MIT) (TC 1.A.35) family.</text>
</comment>
<evidence type="ECO:0000256" key="9">
    <source>
        <dbReference type="ARBA" id="ARBA00023136"/>
    </source>
</evidence>
<keyword evidence="6" id="KW-0460">Magnesium</keyword>
<dbReference type="FunFam" id="1.20.58.340:FF:000004">
    <property type="entry name" value="Magnesium transport protein CorA"/>
    <property type="match status" value="1"/>
</dbReference>
<dbReference type="PANTHER" id="PTHR46494:SF1">
    <property type="entry name" value="CORA FAMILY METAL ION TRANSPORTER (EUROFUNG)"/>
    <property type="match status" value="1"/>
</dbReference>
<dbReference type="GO" id="GO:0015095">
    <property type="term" value="F:magnesium ion transmembrane transporter activity"/>
    <property type="evidence" value="ECO:0007669"/>
    <property type="project" value="TreeGrafter"/>
</dbReference>
<feature type="transmembrane region" description="Helical" evidence="12">
    <location>
        <begin position="244"/>
        <end position="267"/>
    </location>
</feature>
<comment type="subcellular location">
    <subcellularLocation>
        <location evidence="1">Cell membrane</location>
        <topology evidence="1">Multi-pass membrane protein</topology>
    </subcellularLocation>
</comment>
<organism evidence="13">
    <name type="scientific">Actinomyces succiniciruminis</name>
    <dbReference type="NCBI Taxonomy" id="1522002"/>
    <lineage>
        <taxon>Bacteria</taxon>
        <taxon>Bacillati</taxon>
        <taxon>Actinomycetota</taxon>
        <taxon>Actinomycetes</taxon>
        <taxon>Actinomycetales</taxon>
        <taxon>Actinomycetaceae</taxon>
        <taxon>Actinomyces</taxon>
    </lineage>
</organism>
<evidence type="ECO:0000256" key="2">
    <source>
        <dbReference type="ARBA" id="ARBA00009765"/>
    </source>
</evidence>
<dbReference type="EMBL" id="LK995477">
    <property type="protein sequence ID" value="CED92746.1"/>
    <property type="molecule type" value="Genomic_DNA"/>
</dbReference>
<comment type="function">
    <text evidence="11">Mediates influx of magnesium ions. Alternates between open and closed states. Activated by low cytoplasmic Mg(2+) levels. Inactive when cytoplasmic Mg(2+) levels are high.</text>
</comment>
<evidence type="ECO:0000256" key="5">
    <source>
        <dbReference type="ARBA" id="ARBA00022692"/>
    </source>
</evidence>
<evidence type="ECO:0000256" key="4">
    <source>
        <dbReference type="ARBA" id="ARBA00022475"/>
    </source>
</evidence>
<dbReference type="GO" id="GO:0005886">
    <property type="term" value="C:plasma membrane"/>
    <property type="evidence" value="ECO:0007669"/>
    <property type="project" value="UniProtKB-SubCell"/>
</dbReference>
<keyword evidence="7 12" id="KW-1133">Transmembrane helix</keyword>
<reference evidence="13" key="1">
    <citation type="submission" date="2014-07" db="EMBL/GenBank/DDBJ databases">
        <authorList>
            <person name="Zhang J.E."/>
            <person name="Yang H."/>
            <person name="Guo J."/>
            <person name="Deng Z."/>
            <person name="Luo H."/>
            <person name="Luo M."/>
            <person name="Zhao B."/>
        </authorList>
    </citation>
    <scope>NUCLEOTIDE SEQUENCE</scope>
    <source>
        <strain evidence="13">AM4</strain>
    </source>
</reference>
<feature type="transmembrane region" description="Helical" evidence="12">
    <location>
        <begin position="279"/>
        <end position="299"/>
    </location>
</feature>
<proteinExistence type="inferred from homology"/>
<dbReference type="GO" id="GO:0050897">
    <property type="term" value="F:cobalt ion binding"/>
    <property type="evidence" value="ECO:0007669"/>
    <property type="project" value="TreeGrafter"/>
</dbReference>
<name>A0A1L7RSK5_9ACTO</name>
<keyword evidence="4" id="KW-1003">Cell membrane</keyword>
<dbReference type="SUPFAM" id="SSF143865">
    <property type="entry name" value="CorA soluble domain-like"/>
    <property type="match status" value="1"/>
</dbReference>
<evidence type="ECO:0000256" key="7">
    <source>
        <dbReference type="ARBA" id="ARBA00022989"/>
    </source>
</evidence>
<dbReference type="AlphaFoldDB" id="A0A1L7RSK5"/>
<dbReference type="RefSeq" id="WP_210579149.1">
    <property type="nucleotide sequence ID" value="NZ_LK995477.1"/>
</dbReference>
<evidence type="ECO:0000256" key="3">
    <source>
        <dbReference type="ARBA" id="ARBA00022448"/>
    </source>
</evidence>
<protein>
    <submittedName>
        <fullName evidence="13">Zinc transport protein zntB</fullName>
    </submittedName>
</protein>
<dbReference type="GO" id="GO:0000287">
    <property type="term" value="F:magnesium ion binding"/>
    <property type="evidence" value="ECO:0007669"/>
    <property type="project" value="TreeGrafter"/>
</dbReference>
<evidence type="ECO:0000256" key="11">
    <source>
        <dbReference type="ARBA" id="ARBA00045497"/>
    </source>
</evidence>
<dbReference type="GO" id="GO:0015087">
    <property type="term" value="F:cobalt ion transmembrane transporter activity"/>
    <property type="evidence" value="ECO:0007669"/>
    <property type="project" value="TreeGrafter"/>
</dbReference>
<dbReference type="CDD" id="cd12826">
    <property type="entry name" value="EcCorA_ZntB-like_u1"/>
    <property type="match status" value="1"/>
</dbReference>
<comment type="catalytic activity">
    <reaction evidence="10">
        <text>Mg(2+)(in) = Mg(2+)(out)</text>
        <dbReference type="Rhea" id="RHEA:29827"/>
        <dbReference type="ChEBI" id="CHEBI:18420"/>
    </reaction>
</comment>
<keyword evidence="5 12" id="KW-0812">Transmembrane</keyword>
<evidence type="ECO:0000256" key="12">
    <source>
        <dbReference type="SAM" id="Phobius"/>
    </source>
</evidence>
<dbReference type="PANTHER" id="PTHR46494">
    <property type="entry name" value="CORA FAMILY METAL ION TRANSPORTER (EUROFUNG)"/>
    <property type="match status" value="1"/>
</dbReference>
<dbReference type="InterPro" id="IPR045861">
    <property type="entry name" value="CorA_cytoplasmic_dom"/>
</dbReference>
<gene>
    <name evidence="13" type="ORF">AAM4_0726</name>
</gene>
<evidence type="ECO:0000256" key="6">
    <source>
        <dbReference type="ARBA" id="ARBA00022842"/>
    </source>
</evidence>
<keyword evidence="3" id="KW-0813">Transport</keyword>
<evidence type="ECO:0000256" key="1">
    <source>
        <dbReference type="ARBA" id="ARBA00004651"/>
    </source>
</evidence>
<dbReference type="Gene3D" id="1.20.58.340">
    <property type="entry name" value="Magnesium transport protein CorA, transmembrane region"/>
    <property type="match status" value="2"/>
</dbReference>
<keyword evidence="9 12" id="KW-0472">Membrane</keyword>
<keyword evidence="8" id="KW-0406">Ion transport</keyword>
<dbReference type="InterPro" id="IPR045863">
    <property type="entry name" value="CorA_TM1_TM2"/>
</dbReference>
<evidence type="ECO:0000313" key="13">
    <source>
        <dbReference type="EMBL" id="CED92746.1"/>
    </source>
</evidence>
<dbReference type="InterPro" id="IPR002523">
    <property type="entry name" value="MgTranspt_CorA/ZnTranspt_ZntB"/>
</dbReference>
<accession>A0A1L7RSK5</accession>
<evidence type="ECO:0000256" key="8">
    <source>
        <dbReference type="ARBA" id="ARBA00023065"/>
    </source>
</evidence>